<keyword evidence="6" id="KW-1185">Reference proteome</keyword>
<evidence type="ECO:0000259" key="3">
    <source>
        <dbReference type="Pfam" id="PF07261"/>
    </source>
</evidence>
<dbReference type="RefSeq" id="WP_161870435.1">
    <property type="nucleotide sequence ID" value="NZ_MAEI02000001.1"/>
</dbReference>
<evidence type="ECO:0000256" key="1">
    <source>
        <dbReference type="ARBA" id="ARBA00093462"/>
    </source>
</evidence>
<evidence type="ECO:0000313" key="6">
    <source>
        <dbReference type="Proteomes" id="UP001429357"/>
    </source>
</evidence>
<feature type="domain" description="DnaB/C C-terminal" evidence="3">
    <location>
        <begin position="128"/>
        <end position="199"/>
    </location>
</feature>
<dbReference type="InterPro" id="IPR034829">
    <property type="entry name" value="DnaD-like_sf"/>
</dbReference>
<reference evidence="5" key="2">
    <citation type="submission" date="2024-02" db="EMBL/GenBank/DDBJ databases">
        <title>The Genome Sequence of Enterococcus diestrammenae JM9A.</title>
        <authorList>
            <person name="Earl A."/>
            <person name="Manson A."/>
            <person name="Gilmore M."/>
            <person name="Sanders J."/>
            <person name="Shea T."/>
            <person name="Howe W."/>
            <person name="Livny J."/>
            <person name="Cuomo C."/>
            <person name="Neafsey D."/>
            <person name="Birren B."/>
        </authorList>
    </citation>
    <scope>NUCLEOTIDE SEQUENCE</scope>
    <source>
        <strain evidence="5">JM9A</strain>
    </source>
</reference>
<protein>
    <submittedName>
        <fullName evidence="5">DNA replication protein</fullName>
    </submittedName>
</protein>
<feature type="domain" description="DnaD N-terminal" evidence="4">
    <location>
        <begin position="15"/>
        <end position="112"/>
    </location>
</feature>
<gene>
    <name evidence="5" type="ORF">BAU18_001654</name>
</gene>
<evidence type="ECO:0000313" key="5">
    <source>
        <dbReference type="EMBL" id="MEO1782061.1"/>
    </source>
</evidence>
<dbReference type="NCBIfam" id="TIGR01446">
    <property type="entry name" value="DnaD_dom"/>
    <property type="match status" value="1"/>
</dbReference>
<dbReference type="Proteomes" id="UP001429357">
    <property type="component" value="Unassembled WGS sequence"/>
</dbReference>
<proteinExistence type="inferred from homology"/>
<dbReference type="Gene3D" id="1.10.10.630">
    <property type="entry name" value="DnaD domain-like"/>
    <property type="match status" value="1"/>
</dbReference>
<evidence type="ECO:0000256" key="2">
    <source>
        <dbReference type="SAM" id="MobiDB-lite"/>
    </source>
</evidence>
<comment type="similarity">
    <text evidence="1">Belongs to the DnaB/DnaD family.</text>
</comment>
<dbReference type="PANTHER" id="PTHR37293:SF6">
    <property type="entry name" value="DNA REPLICATION PROTEIN DNAD"/>
    <property type="match status" value="1"/>
</dbReference>
<dbReference type="Pfam" id="PF21984">
    <property type="entry name" value="DnaD_N"/>
    <property type="match status" value="1"/>
</dbReference>
<evidence type="ECO:0000259" key="4">
    <source>
        <dbReference type="Pfam" id="PF21984"/>
    </source>
</evidence>
<dbReference type="InterPro" id="IPR053843">
    <property type="entry name" value="DnaD_N"/>
</dbReference>
<dbReference type="Gene3D" id="1.10.10.10">
    <property type="entry name" value="Winged helix-like DNA-binding domain superfamily/Winged helix DNA-binding domain"/>
    <property type="match status" value="1"/>
</dbReference>
<sequence length="239" mass="27523">MDFVKEWLQAGQMTVSRLLLQHYHRLGLTTEELVFWLELNSYSQQGETFPDLDQIARQMGLSQAQVFKLLEQVVAKEVLQIVTAQDSQGRQTDSYDFSPLYEKLTTILQADAAQAEVTSKEDQVSHLYQIFEQEFGRPLSPLEYERIAGWLDEDHYDPELVRLALKEAVTHQARSLSYIDRILLNWESKNIKTKEAVTNEQARRKMALLQKEAEVSQGAGTAEDQQLPPITLHNPFKED</sequence>
<dbReference type="InterPro" id="IPR036388">
    <property type="entry name" value="WH-like_DNA-bd_sf"/>
</dbReference>
<accession>A0ABV0F604</accession>
<dbReference type="SUPFAM" id="SSF158499">
    <property type="entry name" value="DnaD domain-like"/>
    <property type="match status" value="1"/>
</dbReference>
<name>A0ABV0F604_9ENTE</name>
<comment type="caution">
    <text evidence="5">The sequence shown here is derived from an EMBL/GenBank/DDBJ whole genome shotgun (WGS) entry which is preliminary data.</text>
</comment>
<feature type="region of interest" description="Disordered" evidence="2">
    <location>
        <begin position="212"/>
        <end position="239"/>
    </location>
</feature>
<dbReference type="InterPro" id="IPR053162">
    <property type="entry name" value="DnaD"/>
</dbReference>
<dbReference type="InterPro" id="IPR006343">
    <property type="entry name" value="DnaB/C_C"/>
</dbReference>
<dbReference type="EMBL" id="MAEI02000001">
    <property type="protein sequence ID" value="MEO1782061.1"/>
    <property type="molecule type" value="Genomic_DNA"/>
</dbReference>
<dbReference type="Pfam" id="PF07261">
    <property type="entry name" value="DnaB_2"/>
    <property type="match status" value="1"/>
</dbReference>
<reference evidence="5" key="1">
    <citation type="submission" date="2016-06" db="EMBL/GenBank/DDBJ databases">
        <authorList>
            <person name="Van Tyne D."/>
        </authorList>
    </citation>
    <scope>NUCLEOTIDE SEQUENCE</scope>
    <source>
        <strain evidence="5">JM9A</strain>
    </source>
</reference>
<dbReference type="PANTHER" id="PTHR37293">
    <property type="entry name" value="PHAGE REPLICATION PROTEIN-RELATED"/>
    <property type="match status" value="1"/>
</dbReference>
<organism evidence="5 6">
    <name type="scientific">Enterococcus diestrammenae</name>
    <dbReference type="NCBI Taxonomy" id="1155073"/>
    <lineage>
        <taxon>Bacteria</taxon>
        <taxon>Bacillati</taxon>
        <taxon>Bacillota</taxon>
        <taxon>Bacilli</taxon>
        <taxon>Lactobacillales</taxon>
        <taxon>Enterococcaceae</taxon>
        <taxon>Enterococcus</taxon>
    </lineage>
</organism>